<sequence length="228" mass="24670">MKKIVISFTLFTLLFTCLLFAQEFTASGIKYRITSSTTVEVSGYNTEASKIVIPSTVTHYNSTYTVTTVGVKAFHPNSLTSFTIPSITAIGVNPFYPNSLTSVIIPNSVIIIGEYAFYDNDLTTITIPESVTTIGDAAFYANDLTSITIPKSIKTIGDSTFGYNELTSVISESLHPATLNDGVFDNRSVINLSIPTGTTQAYVTAGWTGFKSVTEATIFSVNYCTLLH</sequence>
<keyword evidence="1" id="KW-0732">Signal</keyword>
<dbReference type="InterPro" id="IPR032675">
    <property type="entry name" value="LRR_dom_sf"/>
</dbReference>
<comment type="caution">
    <text evidence="2">The sequence shown here is derived from an EMBL/GenBank/DDBJ whole genome shotgun (WGS) entry which is preliminary data.</text>
</comment>
<dbReference type="InterPro" id="IPR053139">
    <property type="entry name" value="Surface_bspA-like"/>
</dbReference>
<dbReference type="InterPro" id="IPR026906">
    <property type="entry name" value="LRR_5"/>
</dbReference>
<reference evidence="3" key="1">
    <citation type="journal article" date="2019" name="Int. J. Syst. Evol. Microbiol.">
        <title>The Global Catalogue of Microorganisms (GCM) 10K type strain sequencing project: providing services to taxonomists for standard genome sequencing and annotation.</title>
        <authorList>
            <consortium name="The Broad Institute Genomics Platform"/>
            <consortium name="The Broad Institute Genome Sequencing Center for Infectious Disease"/>
            <person name="Wu L."/>
            <person name="Ma J."/>
        </authorList>
    </citation>
    <scope>NUCLEOTIDE SEQUENCE [LARGE SCALE GENOMIC DNA]</scope>
    <source>
        <strain evidence="3">JCM 17106</strain>
    </source>
</reference>
<feature type="chain" id="PRO_5045793340" description="Leucine rich repeat (LRR) protein" evidence="1">
    <location>
        <begin position="22"/>
        <end position="228"/>
    </location>
</feature>
<evidence type="ECO:0008006" key="4">
    <source>
        <dbReference type="Google" id="ProtNLM"/>
    </source>
</evidence>
<evidence type="ECO:0000256" key="1">
    <source>
        <dbReference type="SAM" id="SignalP"/>
    </source>
</evidence>
<dbReference type="PANTHER" id="PTHR45661">
    <property type="entry name" value="SURFACE ANTIGEN"/>
    <property type="match status" value="1"/>
</dbReference>
<proteinExistence type="predicted"/>
<organism evidence="2 3">
    <name type="scientific">Aquimarina addita</name>
    <dbReference type="NCBI Taxonomy" id="870485"/>
    <lineage>
        <taxon>Bacteria</taxon>
        <taxon>Pseudomonadati</taxon>
        <taxon>Bacteroidota</taxon>
        <taxon>Flavobacteriia</taxon>
        <taxon>Flavobacteriales</taxon>
        <taxon>Flavobacteriaceae</taxon>
        <taxon>Aquimarina</taxon>
    </lineage>
</organism>
<dbReference type="PANTHER" id="PTHR45661:SF3">
    <property type="entry name" value="IG-LIKE DOMAIN-CONTAINING PROTEIN"/>
    <property type="match status" value="1"/>
</dbReference>
<keyword evidence="3" id="KW-1185">Reference proteome</keyword>
<dbReference type="Proteomes" id="UP001500459">
    <property type="component" value="Unassembled WGS sequence"/>
</dbReference>
<gene>
    <name evidence="2" type="ORF">GCM10022393_00460</name>
</gene>
<dbReference type="Pfam" id="PF13306">
    <property type="entry name" value="LRR_5"/>
    <property type="match status" value="1"/>
</dbReference>
<accession>A0ABP7X711</accession>
<dbReference type="EMBL" id="BAABCW010000001">
    <property type="protein sequence ID" value="GAA4106168.1"/>
    <property type="molecule type" value="Genomic_DNA"/>
</dbReference>
<protein>
    <recommendedName>
        <fullName evidence="4">Leucine rich repeat (LRR) protein</fullName>
    </recommendedName>
</protein>
<feature type="signal peptide" evidence="1">
    <location>
        <begin position="1"/>
        <end position="21"/>
    </location>
</feature>
<dbReference type="RefSeq" id="WP_344923688.1">
    <property type="nucleotide sequence ID" value="NZ_BAABCW010000001.1"/>
</dbReference>
<dbReference type="Gene3D" id="3.80.10.10">
    <property type="entry name" value="Ribonuclease Inhibitor"/>
    <property type="match status" value="1"/>
</dbReference>
<dbReference type="Gene3D" id="3.40.50.12480">
    <property type="match status" value="1"/>
</dbReference>
<evidence type="ECO:0000313" key="2">
    <source>
        <dbReference type="EMBL" id="GAA4106168.1"/>
    </source>
</evidence>
<name>A0ABP7X711_9FLAO</name>
<evidence type="ECO:0000313" key="3">
    <source>
        <dbReference type="Proteomes" id="UP001500459"/>
    </source>
</evidence>